<dbReference type="Proteomes" id="UP000887579">
    <property type="component" value="Unplaced"/>
</dbReference>
<sequence>MTPSNVTAFVHGFSLFSVILGLSQVSQISQKYAYELNTKPPPPLFFDDKCDPANDTISQYVLKTIFDEEYNKNTVPSKRGATTVTIEFVIQSIAQVSEITSSFTLDLLFSQIWHDPRLRFDHLTNCLTNLTLGHAVIDKLWTPNVWVNYRLQVQGPCKFYFKL</sequence>
<evidence type="ECO:0000313" key="2">
    <source>
        <dbReference type="WBParaSite" id="ES5_v2.g19648.t1"/>
    </source>
</evidence>
<reference evidence="2" key="1">
    <citation type="submission" date="2022-11" db="UniProtKB">
        <authorList>
            <consortium name="WormBaseParasite"/>
        </authorList>
    </citation>
    <scope>IDENTIFICATION</scope>
</reference>
<organism evidence="1 2">
    <name type="scientific">Panagrolaimus sp. ES5</name>
    <dbReference type="NCBI Taxonomy" id="591445"/>
    <lineage>
        <taxon>Eukaryota</taxon>
        <taxon>Metazoa</taxon>
        <taxon>Ecdysozoa</taxon>
        <taxon>Nematoda</taxon>
        <taxon>Chromadorea</taxon>
        <taxon>Rhabditida</taxon>
        <taxon>Tylenchina</taxon>
        <taxon>Panagrolaimomorpha</taxon>
        <taxon>Panagrolaimoidea</taxon>
        <taxon>Panagrolaimidae</taxon>
        <taxon>Panagrolaimus</taxon>
    </lineage>
</organism>
<protein>
    <submittedName>
        <fullName evidence="2">Neurotransmitter-gated ion-channel ligand-binding domain-containing protein</fullName>
    </submittedName>
</protein>
<evidence type="ECO:0000313" key="1">
    <source>
        <dbReference type="Proteomes" id="UP000887579"/>
    </source>
</evidence>
<name>A0AC34FQL1_9BILA</name>
<proteinExistence type="predicted"/>
<accession>A0AC34FQL1</accession>
<dbReference type="WBParaSite" id="ES5_v2.g19648.t1">
    <property type="protein sequence ID" value="ES5_v2.g19648.t1"/>
    <property type="gene ID" value="ES5_v2.g19648"/>
</dbReference>